<dbReference type="GO" id="GO:0003677">
    <property type="term" value="F:DNA binding"/>
    <property type="evidence" value="ECO:0007669"/>
    <property type="project" value="InterPro"/>
</dbReference>
<dbReference type="Pfam" id="PF00623">
    <property type="entry name" value="RNA_pol_Rpb1_2"/>
    <property type="match status" value="1"/>
</dbReference>
<dbReference type="InterPro" id="IPR007080">
    <property type="entry name" value="RNA_pol_Rpb1_1"/>
</dbReference>
<dbReference type="FunFam" id="2.40.40.20:FF:000019">
    <property type="entry name" value="DNA-directed RNA polymerase II subunit RPB1"/>
    <property type="match status" value="1"/>
</dbReference>
<evidence type="ECO:0000313" key="14">
    <source>
        <dbReference type="EMBL" id="VDN53100.1"/>
    </source>
</evidence>
<evidence type="ECO:0000256" key="7">
    <source>
        <dbReference type="ARBA" id="ARBA00022833"/>
    </source>
</evidence>
<comment type="catalytic activity">
    <reaction evidence="11">
        <text>RNA(n) + a ribonucleoside 5'-triphosphate = RNA(n+1) + diphosphate</text>
        <dbReference type="Rhea" id="RHEA:21248"/>
        <dbReference type="Rhea" id="RHEA-COMP:14527"/>
        <dbReference type="Rhea" id="RHEA-COMP:17342"/>
        <dbReference type="ChEBI" id="CHEBI:33019"/>
        <dbReference type="ChEBI" id="CHEBI:61557"/>
        <dbReference type="ChEBI" id="CHEBI:140395"/>
        <dbReference type="EC" id="2.7.7.6"/>
    </reaction>
</comment>
<keyword evidence="6" id="KW-0479">Metal-binding</keyword>
<feature type="domain" description="RNA polymerase N-terminal" evidence="13">
    <location>
        <begin position="356"/>
        <end position="685"/>
    </location>
</feature>
<keyword evidence="8" id="KW-0460">Magnesium</keyword>
<dbReference type="Gene3D" id="6.20.50.80">
    <property type="match status" value="1"/>
</dbReference>
<dbReference type="InterPro" id="IPR007081">
    <property type="entry name" value="RNA_pol_Rpb1_5"/>
</dbReference>
<dbReference type="SUPFAM" id="SSF64484">
    <property type="entry name" value="beta and beta-prime subunits of DNA dependent RNA-polymerase"/>
    <property type="match status" value="1"/>
</dbReference>
<feature type="compositionally biased region" description="Basic and acidic residues" evidence="12">
    <location>
        <begin position="1427"/>
        <end position="1438"/>
    </location>
</feature>
<evidence type="ECO:0000259" key="13">
    <source>
        <dbReference type="SMART" id="SM00663"/>
    </source>
</evidence>
<dbReference type="InterPro" id="IPR015699">
    <property type="entry name" value="DNA-dir_RNA_pol1_lsu_N"/>
</dbReference>
<dbReference type="Gene3D" id="2.40.40.20">
    <property type="match status" value="1"/>
</dbReference>
<keyword evidence="10" id="KW-0539">Nucleus</keyword>
<feature type="compositionally biased region" description="Acidic residues" evidence="12">
    <location>
        <begin position="1439"/>
        <end position="1449"/>
    </location>
</feature>
<gene>
    <name evidence="14" type="ORF">DME_LOCUS3073</name>
</gene>
<keyword evidence="5 11" id="KW-0548">Nucleotidyltransferase</keyword>
<dbReference type="InterPro" id="IPR038120">
    <property type="entry name" value="Rpb1_funnel_sf"/>
</dbReference>
<sequence>MFDSFNFRKGNEPYMGIDSMKFRCYSSNEIKKLSVLRISQTQTFDKIGYPIRDGLYDPRLGPREVYDECETCHLSGLHCPGHLGHIQLHLPVFNPLFFNFTYSILKGTCVRCHRLTCDSNSLPAKLLLAQLRAIELGMASIVEDLGVFIRNRFLDSGDYEQRNENIDVRREVKAFLKEFNLKYYSKSLNSSNHPVKNAVEMKRNLIVNFCKENLFKHRQRCKFCLKYNGVIRNDGYRAFILDFNAIGVKEKISSQPKISSDNFEEENVKNAEVPEKKKFLESDCEKLAHISQVTSVEEALKLQLQSVSDGLCDKLAWRALEVQEHFRILWKYDGKFLKKVFPLFNDSDATNEHPVDILFSDVILVPPSKFRPMAYFKGTVMEHPQTINFQRLLEANEKVVAIKMIISGARPANELEMISSKILGKTVHAKMHYAYLALQERMNAIFDQNLDRTNEPRQLPGLKQILEKKEGLFRMNMMGKRVNFACRSVITPDPYLDVDEIGIPELFAKKLTFTEFSNAYNLIQLRKMIKNGPDKYPGANYIQRSGAPKHLLIKEKTDERYGDAKRLQPADSSRLPYPTQVFRHLTNNDFMLMNRQPSLHKPSIMGHKVRVLKGQRVLRLNYAPCKSYNADFDGDEMNGHFVQDRIAQAEIAEIANVGSNFLVPKDGTPLLGLIQDHIISGVLLSVRGRFFTKEDFMHLLLSAFSKTDKRLIMPHPCIIKPRMLWSGKQIITGILLNNIPADKPLINLTSAAKIPLKCWQVEGYRLPELNMSESQVVFRQAELLVGVLDKQHYGSTQHGLIHCCCELYGHKIAMNILSCFSRLFTTYLQLNGFTLGVADILIRKDADKKRRKIIKDLRKCGNEVVKDCFNLDENASEFEIKQLLASIFCNPHGDTESVQLLDYKMKEKLSKFTQKINNACIPSGLLYSFPRNALQLMILSGAKGTLVNAIQISCGLGQIELEGQRPPVTIAGRSLPSFKIFDTSPRAGGFVDQRFLTGISPQELFFHTMAGREGLIDTAVKTSRSGYLQRCIVKHLEGLVLQYDSTVRDHDGSVIQFMYGEDGMDVCRSSFIHPSQFDFFYDNLKALRANVVPLKAENSKGNFAKFEELYKKVKKWRNKSNKNLSKLYTSGFTEFSKVYGGVTKEKLMEMWYHLSAEEKLQYQKKAAKGRRKLIGEKLNTSASLNEKILDDLSIYIDKKKLINPDYPWDALQKAMYWKALRCQVDPGENVGMLAAQSIGEPSTQMTLNTFHFAGRGEMNVTLGIPRLREILMTAGQSIKTPNAEIRVKPGISKEQLEYVENELNRIYLKRVIENFVIDEKISIGPSNCWRTYDLTIKILRSKSRDEGSKHISCRQILGEIERRFVKSIAKRIGDKFRQIMEYQAVVHRKFKFAAAGDEFVARARQHNQADGLSSDEEADVGADADAAESRLKQRHLDDAAEYEGEDEEKEVIAPETRFMDNLAEVSDDNEYENEQNQHEENDHLKSKLTSREFEKSRIQAVLCSSPMVKDYKFDSKHNRWCTITFQVNLNPKTRLDISTLVEYEIENFLVSETQGIEKCFIKEDNVNGQERLVLVTQGINIQSLLKFSDVLDMNSFYCNDLNIILNSYGIEACARSLVKEITNVFAPYGISVNQRHLTLTADYMTFTGKIEPFSRLAMGNSASPLQKMTFETTSTFMREAVINGDIDRLSSPSSRIIVGRHIKGGTGAFDLLISGKYCLKSSAKNDISAF</sequence>
<dbReference type="OrthoDB" id="270392at2759"/>
<evidence type="ECO:0000313" key="15">
    <source>
        <dbReference type="Proteomes" id="UP000038040"/>
    </source>
</evidence>
<dbReference type="InterPro" id="IPR044893">
    <property type="entry name" value="RNA_pol_Rpb1_clamp_domain"/>
</dbReference>
<dbReference type="Pfam" id="PF05000">
    <property type="entry name" value="RNA_pol_Rpb1_4"/>
    <property type="match status" value="1"/>
</dbReference>
<dbReference type="Pfam" id="PF04998">
    <property type="entry name" value="RNA_pol_Rpb1_5"/>
    <property type="match status" value="1"/>
</dbReference>
<dbReference type="EMBL" id="UYYG01000102">
    <property type="protein sequence ID" value="VDN53100.1"/>
    <property type="molecule type" value="Genomic_DNA"/>
</dbReference>
<dbReference type="Proteomes" id="UP000038040">
    <property type="component" value="Unplaced"/>
</dbReference>
<dbReference type="GO" id="GO:0005736">
    <property type="term" value="C:RNA polymerase I complex"/>
    <property type="evidence" value="ECO:0007669"/>
    <property type="project" value="TreeGrafter"/>
</dbReference>
<dbReference type="InterPro" id="IPR007083">
    <property type="entry name" value="RNA_pol_Rpb1_4"/>
</dbReference>
<dbReference type="SMART" id="SM00663">
    <property type="entry name" value="RPOLA_N"/>
    <property type="match status" value="1"/>
</dbReference>
<dbReference type="Proteomes" id="UP000274756">
    <property type="component" value="Unassembled WGS sequence"/>
</dbReference>
<dbReference type="GO" id="GO:0046872">
    <property type="term" value="F:metal ion binding"/>
    <property type="evidence" value="ECO:0007669"/>
    <property type="project" value="UniProtKB-KW"/>
</dbReference>
<evidence type="ECO:0000256" key="5">
    <source>
        <dbReference type="ARBA" id="ARBA00022695"/>
    </source>
</evidence>
<keyword evidence="7" id="KW-0862">Zinc</keyword>
<dbReference type="Gene3D" id="1.10.274.100">
    <property type="entry name" value="RNA polymerase Rpb1, domain 3"/>
    <property type="match status" value="1"/>
</dbReference>
<dbReference type="Gene3D" id="1.10.132.30">
    <property type="match status" value="1"/>
</dbReference>
<dbReference type="InterPro" id="IPR042102">
    <property type="entry name" value="RNA_pol_Rpb1_3_sf"/>
</dbReference>
<comment type="function">
    <text evidence="11">DNA-dependent RNA polymerase catalyzes the transcription of DNA into RNA using the four ribonucleoside triphosphates as substrates.</text>
</comment>
<evidence type="ECO:0000256" key="4">
    <source>
        <dbReference type="ARBA" id="ARBA00022679"/>
    </source>
</evidence>
<dbReference type="InterPro" id="IPR000722">
    <property type="entry name" value="RNA_pol_asu"/>
</dbReference>
<evidence type="ECO:0000256" key="6">
    <source>
        <dbReference type="ARBA" id="ARBA00022723"/>
    </source>
</evidence>
<feature type="region of interest" description="Disordered" evidence="12">
    <location>
        <begin position="1407"/>
        <end position="1489"/>
    </location>
</feature>
<comment type="similarity">
    <text evidence="2 11">Belongs to the RNA polymerase beta' chain family.</text>
</comment>
<keyword evidence="9 11" id="KW-0804">Transcription</keyword>
<dbReference type="PANTHER" id="PTHR19376:SF11">
    <property type="entry name" value="DNA-DIRECTED RNA POLYMERASE I SUBUNIT RPA1"/>
    <property type="match status" value="1"/>
</dbReference>
<evidence type="ECO:0000256" key="10">
    <source>
        <dbReference type="ARBA" id="ARBA00023242"/>
    </source>
</evidence>
<feature type="compositionally biased region" description="Acidic residues" evidence="12">
    <location>
        <begin position="1413"/>
        <end position="1426"/>
    </location>
</feature>
<dbReference type="AlphaFoldDB" id="A0A158Q683"/>
<dbReference type="PANTHER" id="PTHR19376">
    <property type="entry name" value="DNA-DIRECTED RNA POLYMERASE"/>
    <property type="match status" value="1"/>
</dbReference>
<dbReference type="CDD" id="cd02735">
    <property type="entry name" value="RNAP_I_Rpa1_C"/>
    <property type="match status" value="1"/>
</dbReference>
<reference evidence="14 16" key="2">
    <citation type="submission" date="2018-11" db="EMBL/GenBank/DDBJ databases">
        <authorList>
            <consortium name="Pathogen Informatics"/>
        </authorList>
    </citation>
    <scope>NUCLEOTIDE SEQUENCE [LARGE SCALE GENOMIC DNA]</scope>
</reference>
<dbReference type="GO" id="GO:0006351">
    <property type="term" value="P:DNA-templated transcription"/>
    <property type="evidence" value="ECO:0007669"/>
    <property type="project" value="InterPro"/>
</dbReference>
<comment type="subcellular location">
    <subcellularLocation>
        <location evidence="1">Nucleus</location>
    </subcellularLocation>
</comment>
<dbReference type="STRING" id="318479.A0A158Q683"/>
<dbReference type="InterPro" id="IPR006592">
    <property type="entry name" value="RNA_pol_N"/>
</dbReference>
<dbReference type="Pfam" id="PF04983">
    <property type="entry name" value="RNA_pol_Rpb1_3"/>
    <property type="match status" value="1"/>
</dbReference>
<evidence type="ECO:0000256" key="9">
    <source>
        <dbReference type="ARBA" id="ARBA00023163"/>
    </source>
</evidence>
<dbReference type="Gene3D" id="3.30.1490.180">
    <property type="entry name" value="RNA polymerase ii"/>
    <property type="match status" value="1"/>
</dbReference>
<dbReference type="EC" id="2.7.7.6" evidence="11"/>
<dbReference type="InterPro" id="IPR047107">
    <property type="entry name" value="DNA-dir_RNA_pol1_lsu_C"/>
</dbReference>
<evidence type="ECO:0000256" key="2">
    <source>
        <dbReference type="ARBA" id="ARBA00006460"/>
    </source>
</evidence>
<name>A0A158Q683_DRAME</name>
<feature type="compositionally biased region" description="Basic and acidic residues" evidence="12">
    <location>
        <begin position="1475"/>
        <end position="1489"/>
    </location>
</feature>
<evidence type="ECO:0000256" key="1">
    <source>
        <dbReference type="ARBA" id="ARBA00004123"/>
    </source>
</evidence>
<evidence type="ECO:0000313" key="16">
    <source>
        <dbReference type="Proteomes" id="UP000274756"/>
    </source>
</evidence>
<accession>A0A158Q683</accession>
<keyword evidence="3 11" id="KW-0240">DNA-directed RNA polymerase</keyword>
<dbReference type="InterPro" id="IPR045867">
    <property type="entry name" value="DNA-dir_RpoC_beta_prime"/>
</dbReference>
<dbReference type="GO" id="GO:0003899">
    <property type="term" value="F:DNA-directed RNA polymerase activity"/>
    <property type="evidence" value="ECO:0007669"/>
    <property type="project" value="UniProtKB-EC"/>
</dbReference>
<dbReference type="Gene3D" id="1.10.150.390">
    <property type="match status" value="1"/>
</dbReference>
<dbReference type="CDD" id="cd01435">
    <property type="entry name" value="RNAP_I_RPA1_N"/>
    <property type="match status" value="1"/>
</dbReference>
<evidence type="ECO:0000256" key="12">
    <source>
        <dbReference type="SAM" id="MobiDB-lite"/>
    </source>
</evidence>
<protein>
    <recommendedName>
        <fullName evidence="11">DNA-directed RNA polymerase subunit</fullName>
        <ecNumber evidence="11">2.7.7.6</ecNumber>
    </recommendedName>
</protein>
<evidence type="ECO:0000256" key="8">
    <source>
        <dbReference type="ARBA" id="ARBA00022842"/>
    </source>
</evidence>
<dbReference type="Gene3D" id="3.30.70.2850">
    <property type="match status" value="1"/>
</dbReference>
<dbReference type="Gene3D" id="4.10.860.120">
    <property type="entry name" value="RNA polymerase II, clamp domain"/>
    <property type="match status" value="1"/>
</dbReference>
<evidence type="ECO:0000256" key="11">
    <source>
        <dbReference type="RuleBase" id="RU004279"/>
    </source>
</evidence>
<organism evidence="15 17">
    <name type="scientific">Dracunculus medinensis</name>
    <name type="common">Guinea worm</name>
    <dbReference type="NCBI Taxonomy" id="318479"/>
    <lineage>
        <taxon>Eukaryota</taxon>
        <taxon>Metazoa</taxon>
        <taxon>Ecdysozoa</taxon>
        <taxon>Nematoda</taxon>
        <taxon>Chromadorea</taxon>
        <taxon>Rhabditida</taxon>
        <taxon>Spirurina</taxon>
        <taxon>Dracunculoidea</taxon>
        <taxon>Dracunculidae</taxon>
        <taxon>Dracunculus</taxon>
    </lineage>
</organism>
<keyword evidence="16" id="KW-1185">Reference proteome</keyword>
<evidence type="ECO:0000256" key="3">
    <source>
        <dbReference type="ARBA" id="ARBA00022478"/>
    </source>
</evidence>
<keyword evidence="4 11" id="KW-0808">Transferase</keyword>
<dbReference type="InterPro" id="IPR007066">
    <property type="entry name" value="RNA_pol_Rpb1_3"/>
</dbReference>
<proteinExistence type="inferred from homology"/>
<evidence type="ECO:0000313" key="17">
    <source>
        <dbReference type="WBParaSite" id="DME_0000935101-mRNA-1"/>
    </source>
</evidence>
<reference evidence="17" key="1">
    <citation type="submission" date="2016-04" db="UniProtKB">
        <authorList>
            <consortium name="WormBaseParasite"/>
        </authorList>
    </citation>
    <scope>IDENTIFICATION</scope>
</reference>
<dbReference type="Pfam" id="PF04997">
    <property type="entry name" value="RNA_pol_Rpb1_1"/>
    <property type="match status" value="1"/>
</dbReference>
<dbReference type="WBParaSite" id="DME_0000935101-mRNA-1">
    <property type="protein sequence ID" value="DME_0000935101-mRNA-1"/>
    <property type="gene ID" value="DME_0000935101"/>
</dbReference>
<dbReference type="Gene3D" id="6.10.250.2940">
    <property type="match status" value="1"/>
</dbReference>